<gene>
    <name evidence="1" type="ORF">CJD38_13905</name>
</gene>
<comment type="caution">
    <text evidence="1">The sequence shown here is derived from an EMBL/GenBank/DDBJ whole genome shotgun (WGS) entry which is preliminary data.</text>
</comment>
<name>A0A2T5MDE4_9GAMM</name>
<sequence>MSDLIQELPRIAAVAAATPARGDSLRASVFVAPTVSKDDATNKPVELEALNDAVDRLNKHFAEKRTDLKFSVDQTLNEVVVSVVDSQDGTVLQQIPSEVALRIARYLAETNSGLVKAKA</sequence>
<dbReference type="EMBL" id="QANS01000005">
    <property type="protein sequence ID" value="PTU30596.1"/>
    <property type="molecule type" value="Genomic_DNA"/>
</dbReference>
<evidence type="ECO:0008006" key="3">
    <source>
        <dbReference type="Google" id="ProtNLM"/>
    </source>
</evidence>
<evidence type="ECO:0000313" key="2">
    <source>
        <dbReference type="Proteomes" id="UP000244248"/>
    </source>
</evidence>
<reference evidence="1 2" key="1">
    <citation type="submission" date="2018-04" db="EMBL/GenBank/DDBJ databases">
        <title>Novel species isolated from glacier.</title>
        <authorList>
            <person name="Liu Q."/>
            <person name="Xin Y.-H."/>
        </authorList>
    </citation>
    <scope>NUCLEOTIDE SEQUENCE [LARGE SCALE GENOMIC DNA]</scope>
    <source>
        <strain evidence="1 2">GT1R17</strain>
    </source>
</reference>
<dbReference type="RefSeq" id="WP_107940968.1">
    <property type="nucleotide sequence ID" value="NZ_QANS01000005.1"/>
</dbReference>
<dbReference type="InterPro" id="IPR005186">
    <property type="entry name" value="FlaG"/>
</dbReference>
<dbReference type="SUPFAM" id="SSF160214">
    <property type="entry name" value="FlaG-like"/>
    <property type="match status" value="1"/>
</dbReference>
<dbReference type="AlphaFoldDB" id="A0A2T5MDE4"/>
<dbReference type="InterPro" id="IPR035924">
    <property type="entry name" value="FlaG-like_sf"/>
</dbReference>
<organism evidence="1 2">
    <name type="scientific">Stenotrophobium rhamnosiphilum</name>
    <dbReference type="NCBI Taxonomy" id="2029166"/>
    <lineage>
        <taxon>Bacteria</taxon>
        <taxon>Pseudomonadati</taxon>
        <taxon>Pseudomonadota</taxon>
        <taxon>Gammaproteobacteria</taxon>
        <taxon>Nevskiales</taxon>
        <taxon>Nevskiaceae</taxon>
        <taxon>Stenotrophobium</taxon>
    </lineage>
</organism>
<dbReference type="PANTHER" id="PTHR37166:SF1">
    <property type="entry name" value="PROTEIN FLAG"/>
    <property type="match status" value="1"/>
</dbReference>
<protein>
    <recommendedName>
        <fullName evidence="3">Flagellar biosynthesis protein FlaG</fullName>
    </recommendedName>
</protein>
<evidence type="ECO:0000313" key="1">
    <source>
        <dbReference type="EMBL" id="PTU30596.1"/>
    </source>
</evidence>
<proteinExistence type="predicted"/>
<accession>A0A2T5MDE4</accession>
<dbReference type="PANTHER" id="PTHR37166">
    <property type="entry name" value="PROTEIN FLAG"/>
    <property type="match status" value="1"/>
</dbReference>
<dbReference type="Gene3D" id="3.30.160.170">
    <property type="entry name" value="FlaG-like"/>
    <property type="match status" value="1"/>
</dbReference>
<dbReference type="Proteomes" id="UP000244248">
    <property type="component" value="Unassembled WGS sequence"/>
</dbReference>
<keyword evidence="2" id="KW-1185">Reference proteome</keyword>
<dbReference type="OrthoDB" id="5741693at2"/>
<dbReference type="Pfam" id="PF03646">
    <property type="entry name" value="FlaG"/>
    <property type="match status" value="1"/>
</dbReference>